<evidence type="ECO:0000313" key="3">
    <source>
        <dbReference type="Proteomes" id="UP000201613"/>
    </source>
</evidence>
<protein>
    <recommendedName>
        <fullName evidence="1">Methyltransferase FkbM domain-containing protein</fullName>
    </recommendedName>
</protein>
<name>A0A238LHZ7_9RHOB</name>
<dbReference type="EMBL" id="FXZK01000008">
    <property type="protein sequence ID" value="SMY09232.1"/>
    <property type="molecule type" value="Genomic_DNA"/>
</dbReference>
<dbReference type="PANTHER" id="PTHR36973:SF4">
    <property type="entry name" value="NODULATION PROTEIN"/>
    <property type="match status" value="1"/>
</dbReference>
<dbReference type="Proteomes" id="UP000201613">
    <property type="component" value="Unassembled WGS sequence"/>
</dbReference>
<dbReference type="Pfam" id="PF05050">
    <property type="entry name" value="Methyltransf_21"/>
    <property type="match status" value="1"/>
</dbReference>
<organism evidence="2 3">
    <name type="scientific">Flavimaricola marinus</name>
    <dbReference type="NCBI Taxonomy" id="1819565"/>
    <lineage>
        <taxon>Bacteria</taxon>
        <taxon>Pseudomonadati</taxon>
        <taxon>Pseudomonadota</taxon>
        <taxon>Alphaproteobacteria</taxon>
        <taxon>Rhodobacterales</taxon>
        <taxon>Paracoccaceae</taxon>
        <taxon>Flavimaricola</taxon>
    </lineage>
</organism>
<evidence type="ECO:0000313" key="2">
    <source>
        <dbReference type="EMBL" id="SMY09232.1"/>
    </source>
</evidence>
<proteinExistence type="predicted"/>
<keyword evidence="3" id="KW-1185">Reference proteome</keyword>
<evidence type="ECO:0000259" key="1">
    <source>
        <dbReference type="Pfam" id="PF05050"/>
    </source>
</evidence>
<feature type="domain" description="Methyltransferase FkbM" evidence="1">
    <location>
        <begin position="45"/>
        <end position="184"/>
    </location>
</feature>
<accession>A0A238LHZ7</accession>
<dbReference type="SUPFAM" id="SSF53335">
    <property type="entry name" value="S-adenosyl-L-methionine-dependent methyltransferases"/>
    <property type="match status" value="1"/>
</dbReference>
<dbReference type="NCBIfam" id="TIGR01444">
    <property type="entry name" value="fkbM_fam"/>
    <property type="match status" value="1"/>
</dbReference>
<sequence length="222" mass="24298">MPRRPLRDFEEFVGFVKERGFAPGTVIDVGVCYGTPELQQGFPDAYHILFEPVAELETRMQALTGRYRGEYHMLALGAEAGTLPMRVPEGAVQVATLANPGTGSDVRMVPVQTLDGVLGGRDLAGPIVLKTDCQGFDLNVMKGGQEVLKRTDLVVMEVNMFHPAGDAALGDFGTIVAWMQAHGFAVYDILSYQTRPLDGALGYVDLAFVREDGAFRAHHRWQ</sequence>
<dbReference type="GO" id="GO:0008171">
    <property type="term" value="F:O-methyltransferase activity"/>
    <property type="evidence" value="ECO:0007669"/>
    <property type="project" value="TreeGrafter"/>
</dbReference>
<dbReference type="InterPro" id="IPR029063">
    <property type="entry name" value="SAM-dependent_MTases_sf"/>
</dbReference>
<dbReference type="InterPro" id="IPR053188">
    <property type="entry name" value="FkbM_Methyltransferase"/>
</dbReference>
<dbReference type="Gene3D" id="3.40.50.150">
    <property type="entry name" value="Vaccinia Virus protein VP39"/>
    <property type="match status" value="1"/>
</dbReference>
<gene>
    <name evidence="2" type="ORF">LOM8899_03397</name>
</gene>
<dbReference type="OrthoDB" id="292760at2"/>
<dbReference type="RefSeq" id="WP_093993426.1">
    <property type="nucleotide sequence ID" value="NZ_FXZK01000008.1"/>
</dbReference>
<dbReference type="AlphaFoldDB" id="A0A238LHZ7"/>
<dbReference type="InterPro" id="IPR006342">
    <property type="entry name" value="FkbM_mtfrase"/>
</dbReference>
<reference evidence="2 3" key="1">
    <citation type="submission" date="2017-05" db="EMBL/GenBank/DDBJ databases">
        <authorList>
            <person name="Song R."/>
            <person name="Chenine A.L."/>
            <person name="Ruprecht R.M."/>
        </authorList>
    </citation>
    <scope>NUCLEOTIDE SEQUENCE [LARGE SCALE GENOMIC DNA]</scope>
    <source>
        <strain evidence="2 3">CECT 8899</strain>
    </source>
</reference>
<dbReference type="PANTHER" id="PTHR36973">
    <property type="entry name" value="SLL1456 PROTEIN-RELATED"/>
    <property type="match status" value="1"/>
</dbReference>